<keyword evidence="1" id="KW-0175">Coiled coil</keyword>
<sequence>MEVKGPPSFLSRIMRRFAIKRPLTSELQSLKDKPTEANSLLEAQTVDGCAIGHPAKTFDRPPSFEFVIGDRGNSETAGVIYSDIEAPPSYTDVARRDASKIVSVDQNLPEVKFEEASSTLLDFEEREREREERRVQTIALNKREYENV</sequence>
<organism evidence="2 3">
    <name type="scientific">Centaurea solstitialis</name>
    <name type="common">yellow star-thistle</name>
    <dbReference type="NCBI Taxonomy" id="347529"/>
    <lineage>
        <taxon>Eukaryota</taxon>
        <taxon>Viridiplantae</taxon>
        <taxon>Streptophyta</taxon>
        <taxon>Embryophyta</taxon>
        <taxon>Tracheophyta</taxon>
        <taxon>Spermatophyta</taxon>
        <taxon>Magnoliopsida</taxon>
        <taxon>eudicotyledons</taxon>
        <taxon>Gunneridae</taxon>
        <taxon>Pentapetalae</taxon>
        <taxon>asterids</taxon>
        <taxon>campanulids</taxon>
        <taxon>Asterales</taxon>
        <taxon>Asteraceae</taxon>
        <taxon>Carduoideae</taxon>
        <taxon>Cardueae</taxon>
        <taxon>Centaureinae</taxon>
        <taxon>Centaurea</taxon>
    </lineage>
</organism>
<dbReference type="EMBL" id="JARYMX010000007">
    <property type="protein sequence ID" value="KAJ9541267.1"/>
    <property type="molecule type" value="Genomic_DNA"/>
</dbReference>
<protein>
    <submittedName>
        <fullName evidence="2">Uncharacterized protein</fullName>
    </submittedName>
</protein>
<dbReference type="AlphaFoldDB" id="A0AA38VX12"/>
<comment type="caution">
    <text evidence="2">The sequence shown here is derived from an EMBL/GenBank/DDBJ whole genome shotgun (WGS) entry which is preliminary data.</text>
</comment>
<evidence type="ECO:0000256" key="1">
    <source>
        <dbReference type="SAM" id="Coils"/>
    </source>
</evidence>
<accession>A0AA38VX12</accession>
<evidence type="ECO:0000313" key="2">
    <source>
        <dbReference type="EMBL" id="KAJ9541267.1"/>
    </source>
</evidence>
<reference evidence="2" key="1">
    <citation type="submission" date="2023-03" db="EMBL/GenBank/DDBJ databases">
        <title>Chromosome-scale reference genome and RAD-based genetic map of yellow starthistle (Centaurea solstitialis) reveal putative structural variation and QTLs associated with invader traits.</title>
        <authorList>
            <person name="Reatini B."/>
            <person name="Cang F.A."/>
            <person name="Jiang Q."/>
            <person name="Mckibben M.T.W."/>
            <person name="Barker M.S."/>
            <person name="Rieseberg L.H."/>
            <person name="Dlugosch K.M."/>
        </authorList>
    </citation>
    <scope>NUCLEOTIDE SEQUENCE</scope>
    <source>
        <strain evidence="2">CAN-66</strain>
        <tissue evidence="2">Leaf</tissue>
    </source>
</reference>
<name>A0AA38VX12_9ASTR</name>
<feature type="coiled-coil region" evidence="1">
    <location>
        <begin position="121"/>
        <end position="148"/>
    </location>
</feature>
<proteinExistence type="predicted"/>
<keyword evidence="3" id="KW-1185">Reference proteome</keyword>
<evidence type="ECO:0000313" key="3">
    <source>
        <dbReference type="Proteomes" id="UP001172457"/>
    </source>
</evidence>
<gene>
    <name evidence="2" type="ORF">OSB04_027773</name>
</gene>
<dbReference type="Proteomes" id="UP001172457">
    <property type="component" value="Chromosome 7"/>
</dbReference>